<organism evidence="2 3">
    <name type="scientific">Rugosimonospora africana</name>
    <dbReference type="NCBI Taxonomy" id="556532"/>
    <lineage>
        <taxon>Bacteria</taxon>
        <taxon>Bacillati</taxon>
        <taxon>Actinomycetota</taxon>
        <taxon>Actinomycetes</taxon>
        <taxon>Micromonosporales</taxon>
        <taxon>Micromonosporaceae</taxon>
        <taxon>Rugosimonospora</taxon>
    </lineage>
</organism>
<name>A0A8J3R202_9ACTN</name>
<dbReference type="Proteomes" id="UP000642748">
    <property type="component" value="Unassembled WGS sequence"/>
</dbReference>
<evidence type="ECO:0000256" key="1">
    <source>
        <dbReference type="SAM" id="MobiDB-lite"/>
    </source>
</evidence>
<comment type="caution">
    <text evidence="2">The sequence shown here is derived from an EMBL/GenBank/DDBJ whole genome shotgun (WGS) entry which is preliminary data.</text>
</comment>
<dbReference type="AlphaFoldDB" id="A0A8J3R202"/>
<protein>
    <submittedName>
        <fullName evidence="2">Uncharacterized protein</fullName>
    </submittedName>
</protein>
<evidence type="ECO:0000313" key="2">
    <source>
        <dbReference type="EMBL" id="GIH20776.1"/>
    </source>
</evidence>
<evidence type="ECO:0000313" key="3">
    <source>
        <dbReference type="Proteomes" id="UP000642748"/>
    </source>
</evidence>
<keyword evidence="3" id="KW-1185">Reference proteome</keyword>
<gene>
    <name evidence="2" type="ORF">Raf01_89480</name>
</gene>
<proteinExistence type="predicted"/>
<accession>A0A8J3R202</accession>
<feature type="region of interest" description="Disordered" evidence="1">
    <location>
        <begin position="50"/>
        <end position="70"/>
    </location>
</feature>
<sequence>MRPCSDGFSELGEPVWREQADLPLKLYRLKTGDATAPGGYERIQRPFTQSTSQAMETTARHTRVVTRNGS</sequence>
<dbReference type="EMBL" id="BONZ01000105">
    <property type="protein sequence ID" value="GIH20776.1"/>
    <property type="molecule type" value="Genomic_DNA"/>
</dbReference>
<reference evidence="2" key="1">
    <citation type="submission" date="2021-01" db="EMBL/GenBank/DDBJ databases">
        <title>Whole genome shotgun sequence of Rugosimonospora africana NBRC 104875.</title>
        <authorList>
            <person name="Komaki H."/>
            <person name="Tamura T."/>
        </authorList>
    </citation>
    <scope>NUCLEOTIDE SEQUENCE</scope>
    <source>
        <strain evidence="2">NBRC 104875</strain>
    </source>
</reference>